<feature type="transmembrane region" description="Helical" evidence="8">
    <location>
        <begin position="123"/>
        <end position="141"/>
    </location>
</feature>
<evidence type="ECO:0000313" key="9">
    <source>
        <dbReference type="EMBL" id="GAA3720214.1"/>
    </source>
</evidence>
<keyword evidence="10" id="KW-1185">Reference proteome</keyword>
<evidence type="ECO:0000256" key="7">
    <source>
        <dbReference type="ARBA" id="ARBA00023136"/>
    </source>
</evidence>
<gene>
    <name evidence="9" type="ORF">GCM10022204_45460</name>
</gene>
<dbReference type="EMBL" id="BAAAYX010000035">
    <property type="protein sequence ID" value="GAA3720214.1"/>
    <property type="molecule type" value="Genomic_DNA"/>
</dbReference>
<feature type="transmembrane region" description="Helical" evidence="8">
    <location>
        <begin position="226"/>
        <end position="247"/>
    </location>
</feature>
<feature type="transmembrane region" description="Helical" evidence="8">
    <location>
        <begin position="304"/>
        <end position="326"/>
    </location>
</feature>
<feature type="transmembrane region" description="Helical" evidence="8">
    <location>
        <begin position="174"/>
        <end position="195"/>
    </location>
</feature>
<dbReference type="Pfam" id="PF01032">
    <property type="entry name" value="FecCD"/>
    <property type="match status" value="1"/>
</dbReference>
<feature type="transmembrane region" description="Helical" evidence="8">
    <location>
        <begin position="332"/>
        <end position="353"/>
    </location>
</feature>
<evidence type="ECO:0000256" key="5">
    <source>
        <dbReference type="ARBA" id="ARBA00022692"/>
    </source>
</evidence>
<dbReference type="PANTHER" id="PTHR30472">
    <property type="entry name" value="FERRIC ENTEROBACTIN TRANSPORT SYSTEM PERMEASE PROTEIN"/>
    <property type="match status" value="1"/>
</dbReference>
<feature type="transmembrane region" description="Helical" evidence="8">
    <location>
        <begin position="147"/>
        <end position="167"/>
    </location>
</feature>
<feature type="transmembrane region" description="Helical" evidence="8">
    <location>
        <begin position="38"/>
        <end position="60"/>
    </location>
</feature>
<evidence type="ECO:0000256" key="3">
    <source>
        <dbReference type="ARBA" id="ARBA00022448"/>
    </source>
</evidence>
<comment type="subcellular location">
    <subcellularLocation>
        <location evidence="1">Cell membrane</location>
        <topology evidence="1">Multi-pass membrane protein</topology>
    </subcellularLocation>
</comment>
<evidence type="ECO:0000256" key="2">
    <source>
        <dbReference type="ARBA" id="ARBA00007935"/>
    </source>
</evidence>
<feature type="transmembrane region" description="Helical" evidence="8">
    <location>
        <begin position="201"/>
        <end position="219"/>
    </location>
</feature>
<accession>A0ABP7EQ29</accession>
<keyword evidence="6 8" id="KW-1133">Transmembrane helix</keyword>
<keyword evidence="4" id="KW-1003">Cell membrane</keyword>
<dbReference type="InterPro" id="IPR037294">
    <property type="entry name" value="ABC_BtuC-like"/>
</dbReference>
<protein>
    <submittedName>
        <fullName evidence="9">Iron chelate uptake ABC transporter family permease subunit</fullName>
    </submittedName>
</protein>
<dbReference type="RefSeq" id="WP_344814759.1">
    <property type="nucleotide sequence ID" value="NZ_BAAAYX010000035.1"/>
</dbReference>
<reference evidence="10" key="1">
    <citation type="journal article" date="2019" name="Int. J. Syst. Evol. Microbiol.">
        <title>The Global Catalogue of Microorganisms (GCM) 10K type strain sequencing project: providing services to taxonomists for standard genome sequencing and annotation.</title>
        <authorList>
            <consortium name="The Broad Institute Genomics Platform"/>
            <consortium name="The Broad Institute Genome Sequencing Center for Infectious Disease"/>
            <person name="Wu L."/>
            <person name="Ma J."/>
        </authorList>
    </citation>
    <scope>NUCLEOTIDE SEQUENCE [LARGE SCALE GENOMIC DNA]</scope>
    <source>
        <strain evidence="10">JCM 16548</strain>
    </source>
</reference>
<evidence type="ECO:0000256" key="6">
    <source>
        <dbReference type="ARBA" id="ARBA00022989"/>
    </source>
</evidence>
<keyword evidence="3" id="KW-0813">Transport</keyword>
<comment type="similarity">
    <text evidence="2">Belongs to the binding-protein-dependent transport system permease family. FecCD subfamily.</text>
</comment>
<name>A0ABP7EQ29_9ACTN</name>
<comment type="caution">
    <text evidence="9">The sequence shown here is derived from an EMBL/GenBank/DDBJ whole genome shotgun (WGS) entry which is preliminary data.</text>
</comment>
<feature type="transmembrane region" description="Helical" evidence="8">
    <location>
        <begin position="93"/>
        <end position="111"/>
    </location>
</feature>
<keyword evidence="5 8" id="KW-0812">Transmembrane</keyword>
<organism evidence="9 10">
    <name type="scientific">Microlunatus aurantiacus</name>
    <dbReference type="NCBI Taxonomy" id="446786"/>
    <lineage>
        <taxon>Bacteria</taxon>
        <taxon>Bacillati</taxon>
        <taxon>Actinomycetota</taxon>
        <taxon>Actinomycetes</taxon>
        <taxon>Propionibacteriales</taxon>
        <taxon>Propionibacteriaceae</taxon>
        <taxon>Microlunatus</taxon>
    </lineage>
</organism>
<dbReference type="Proteomes" id="UP001500051">
    <property type="component" value="Unassembled WGS sequence"/>
</dbReference>
<evidence type="ECO:0000256" key="4">
    <source>
        <dbReference type="ARBA" id="ARBA00022475"/>
    </source>
</evidence>
<dbReference type="SUPFAM" id="SSF81345">
    <property type="entry name" value="ABC transporter involved in vitamin B12 uptake, BtuC"/>
    <property type="match status" value="1"/>
</dbReference>
<evidence type="ECO:0000256" key="8">
    <source>
        <dbReference type="SAM" id="Phobius"/>
    </source>
</evidence>
<dbReference type="CDD" id="cd06550">
    <property type="entry name" value="TM_ABC_iron-siderophores_like"/>
    <property type="match status" value="1"/>
</dbReference>
<feature type="transmembrane region" description="Helical" evidence="8">
    <location>
        <begin position="267"/>
        <end position="292"/>
    </location>
</feature>
<dbReference type="PANTHER" id="PTHR30472:SF24">
    <property type="entry name" value="FERRIC ENTEROBACTIN TRANSPORT SYSTEM PERMEASE PROTEIN FEPG"/>
    <property type="match status" value="1"/>
</dbReference>
<dbReference type="InterPro" id="IPR000522">
    <property type="entry name" value="ABC_transptr_permease_BtuC"/>
</dbReference>
<proteinExistence type="inferred from homology"/>
<evidence type="ECO:0000256" key="1">
    <source>
        <dbReference type="ARBA" id="ARBA00004651"/>
    </source>
</evidence>
<sequence length="362" mass="37264">MSAVMTGRRPTRDDVRAAADTTGVAVVRGVRHRLRRRTLVVSLALVAFLLVMFCLALTVGDFPLSVQQVWMSLTGRGTRASDFIVHELRLPRAVVALAVGACFGLSGAIFQSMMRNPLASPDIIGITSGASAAAVIAILMVNLSGFAVSGFAFGGALVTALAIYLLAWKQGVAGYRLVLVGIGIAAMLGAVIDYLMTRAQIWDAQVALLWLTGSLNGASATEMRPLLLLMLIVVPLALWAGGALGGLQLGDDAATSVGVRVEHSRLLLILLGVALASIATAAAGPVGFVAFVSGPIARRLTNGTGIALVPAALVGAAVVIAGDFVGQHLLPIQLPVGILTAAVGAPFLLYLLVRSNRIGHGG</sequence>
<evidence type="ECO:0000313" key="10">
    <source>
        <dbReference type="Proteomes" id="UP001500051"/>
    </source>
</evidence>
<keyword evidence="7 8" id="KW-0472">Membrane</keyword>
<dbReference type="Gene3D" id="1.10.3470.10">
    <property type="entry name" value="ABC transporter involved in vitamin B12 uptake, BtuC"/>
    <property type="match status" value="1"/>
</dbReference>